<name>W7EYJ3_BIPV3</name>
<dbReference type="EMBL" id="KI968696">
    <property type="protein sequence ID" value="EUN32009.1"/>
    <property type="molecule type" value="Genomic_DNA"/>
</dbReference>
<sequence>PPLHKFARISFTSPSCHPPFSTSQFVTPTVRTRLYLWSLCRVDVVLVKSFISPPAVHGHASGAIALFGRRYIHIGLSPILLVCSPRKKTGLAS</sequence>
<organism evidence="1 2">
    <name type="scientific">Bipolaris victoriae (strain FI3)</name>
    <name type="common">Victoria blight of oats agent</name>
    <name type="synonym">Cochliobolus victoriae</name>
    <dbReference type="NCBI Taxonomy" id="930091"/>
    <lineage>
        <taxon>Eukaryota</taxon>
        <taxon>Fungi</taxon>
        <taxon>Dikarya</taxon>
        <taxon>Ascomycota</taxon>
        <taxon>Pezizomycotina</taxon>
        <taxon>Dothideomycetes</taxon>
        <taxon>Pleosporomycetidae</taxon>
        <taxon>Pleosporales</taxon>
        <taxon>Pleosporineae</taxon>
        <taxon>Pleosporaceae</taxon>
        <taxon>Bipolaris</taxon>
    </lineage>
</organism>
<protein>
    <submittedName>
        <fullName evidence="1">Uncharacterized protein</fullName>
    </submittedName>
</protein>
<dbReference type="AlphaFoldDB" id="W7EYJ3"/>
<accession>W7EYJ3</accession>
<dbReference type="HOGENOM" id="CLU_2432777_0_0_1"/>
<feature type="non-terminal residue" evidence="1">
    <location>
        <position position="1"/>
    </location>
</feature>
<dbReference type="Proteomes" id="UP000054337">
    <property type="component" value="Unassembled WGS sequence"/>
</dbReference>
<reference evidence="1 2" key="1">
    <citation type="journal article" date="2013" name="PLoS Genet.">
        <title>Comparative genome structure, secondary metabolite, and effector coding capacity across Cochliobolus pathogens.</title>
        <authorList>
            <person name="Condon B.J."/>
            <person name="Leng Y."/>
            <person name="Wu D."/>
            <person name="Bushley K.E."/>
            <person name="Ohm R.A."/>
            <person name="Otillar R."/>
            <person name="Martin J."/>
            <person name="Schackwitz W."/>
            <person name="Grimwood J."/>
            <person name="MohdZainudin N."/>
            <person name="Xue C."/>
            <person name="Wang R."/>
            <person name="Manning V.A."/>
            <person name="Dhillon B."/>
            <person name="Tu Z.J."/>
            <person name="Steffenson B.J."/>
            <person name="Salamov A."/>
            <person name="Sun H."/>
            <person name="Lowry S."/>
            <person name="LaButti K."/>
            <person name="Han J."/>
            <person name="Copeland A."/>
            <person name="Lindquist E."/>
            <person name="Barry K."/>
            <person name="Schmutz J."/>
            <person name="Baker S.E."/>
            <person name="Ciuffetti L.M."/>
            <person name="Grigoriev I.V."/>
            <person name="Zhong S."/>
            <person name="Turgeon B.G."/>
        </authorList>
    </citation>
    <scope>NUCLEOTIDE SEQUENCE [LARGE SCALE GENOMIC DNA]</scope>
    <source>
        <strain evidence="1 2">FI3</strain>
    </source>
</reference>
<evidence type="ECO:0000313" key="2">
    <source>
        <dbReference type="Proteomes" id="UP000054337"/>
    </source>
</evidence>
<dbReference type="GeneID" id="26258467"/>
<gene>
    <name evidence="1" type="ORF">COCVIDRAFT_86471</name>
</gene>
<proteinExistence type="predicted"/>
<keyword evidence="2" id="KW-1185">Reference proteome</keyword>
<dbReference type="RefSeq" id="XP_014561593.1">
    <property type="nucleotide sequence ID" value="XM_014706107.1"/>
</dbReference>
<evidence type="ECO:0000313" key="1">
    <source>
        <dbReference type="EMBL" id="EUN32009.1"/>
    </source>
</evidence>